<dbReference type="AlphaFoldDB" id="A0AAV2P0L2"/>
<feature type="region of interest" description="Disordered" evidence="1">
    <location>
        <begin position="1"/>
        <end position="21"/>
    </location>
</feature>
<keyword evidence="3" id="KW-1185">Reference proteome</keyword>
<evidence type="ECO:0000256" key="1">
    <source>
        <dbReference type="SAM" id="MobiDB-lite"/>
    </source>
</evidence>
<evidence type="ECO:0000313" key="2">
    <source>
        <dbReference type="EMBL" id="CAL1684735.1"/>
    </source>
</evidence>
<feature type="region of interest" description="Disordered" evidence="1">
    <location>
        <begin position="41"/>
        <end position="61"/>
    </location>
</feature>
<dbReference type="Proteomes" id="UP001497644">
    <property type="component" value="Chromosome 5"/>
</dbReference>
<name>A0AAV2P0L2_9HYME</name>
<organism evidence="2 3">
    <name type="scientific">Lasius platythorax</name>
    <dbReference type="NCBI Taxonomy" id="488582"/>
    <lineage>
        <taxon>Eukaryota</taxon>
        <taxon>Metazoa</taxon>
        <taxon>Ecdysozoa</taxon>
        <taxon>Arthropoda</taxon>
        <taxon>Hexapoda</taxon>
        <taxon>Insecta</taxon>
        <taxon>Pterygota</taxon>
        <taxon>Neoptera</taxon>
        <taxon>Endopterygota</taxon>
        <taxon>Hymenoptera</taxon>
        <taxon>Apocrita</taxon>
        <taxon>Aculeata</taxon>
        <taxon>Formicoidea</taxon>
        <taxon>Formicidae</taxon>
        <taxon>Formicinae</taxon>
        <taxon>Lasius</taxon>
        <taxon>Lasius</taxon>
    </lineage>
</organism>
<accession>A0AAV2P0L2</accession>
<evidence type="ECO:0000313" key="3">
    <source>
        <dbReference type="Proteomes" id="UP001497644"/>
    </source>
</evidence>
<reference evidence="2" key="1">
    <citation type="submission" date="2024-04" db="EMBL/GenBank/DDBJ databases">
        <authorList>
            <consortium name="Molecular Ecology Group"/>
        </authorList>
    </citation>
    <scope>NUCLEOTIDE SEQUENCE</scope>
</reference>
<dbReference type="EMBL" id="OZ034828">
    <property type="protein sequence ID" value="CAL1684735.1"/>
    <property type="molecule type" value="Genomic_DNA"/>
</dbReference>
<gene>
    <name evidence="2" type="ORF">LPLAT_LOCUS10299</name>
</gene>
<protein>
    <submittedName>
        <fullName evidence="2">Uncharacterized protein</fullName>
    </submittedName>
</protein>
<feature type="compositionally biased region" description="Polar residues" evidence="1">
    <location>
        <begin position="49"/>
        <end position="61"/>
    </location>
</feature>
<proteinExistence type="predicted"/>
<sequence>MTTVPTMSSSNFTRNESTDRQKQIFKAVKQNNITTLNEFDNEHLKKTPVPSTSSCSQHESASDLNQNIMIIDRDNEKTQYAIVHVEDIEDNIQKAPNNQSDVMTIEKKNIYLDSKRTNHTDSLNSKSKKSKVDRSNVICEKELELANIKINHEIEICKLRKEREKFINELTIRKLLLEEKELKERVKLANFRAQKEM</sequence>
<feature type="compositionally biased region" description="Polar residues" evidence="1">
    <location>
        <begin position="1"/>
        <end position="15"/>
    </location>
</feature>